<keyword evidence="2" id="KW-1185">Reference proteome</keyword>
<dbReference type="CDD" id="cd00586">
    <property type="entry name" value="4HBT"/>
    <property type="match status" value="1"/>
</dbReference>
<dbReference type="InterPro" id="IPR050563">
    <property type="entry name" value="4-hydroxybenzoyl-CoA_TE"/>
</dbReference>
<dbReference type="Gene3D" id="3.10.129.10">
    <property type="entry name" value="Hotdog Thioesterase"/>
    <property type="match status" value="1"/>
</dbReference>
<dbReference type="InterPro" id="IPR029069">
    <property type="entry name" value="HotDog_dom_sf"/>
</dbReference>
<dbReference type="RefSeq" id="WP_105959793.1">
    <property type="nucleotide sequence ID" value="NZ_PVNS01000011.1"/>
</dbReference>
<gene>
    <name evidence="1" type="ORF">C6I21_12400</name>
</gene>
<dbReference type="AlphaFoldDB" id="A0A2P6MFA8"/>
<evidence type="ECO:0000313" key="1">
    <source>
        <dbReference type="EMBL" id="PRO64937.1"/>
    </source>
</evidence>
<sequence>MGVPAYIQHQEDWFNGFTFFDTIQVRFSETDAFGHVNNTVSFVYFEQARIHYFQSLGIMDEWMKGQSIIVTGDLQCDYIRQVTFGETLAVGVKVEQLGRTSLDLHYVILNEEEKICMTGRGRIVHVHKKSGKPEPWTESMKEMLTDAGIAQRP</sequence>
<dbReference type="Proteomes" id="UP000243650">
    <property type="component" value="Unassembled WGS sequence"/>
</dbReference>
<comment type="caution">
    <text evidence="1">The sequence shown here is derived from an EMBL/GenBank/DDBJ whole genome shotgun (WGS) entry which is preliminary data.</text>
</comment>
<organism evidence="1 2">
    <name type="scientific">Alkalicoccus urumqiensis</name>
    <name type="common">Bacillus urumqiensis</name>
    <dbReference type="NCBI Taxonomy" id="1548213"/>
    <lineage>
        <taxon>Bacteria</taxon>
        <taxon>Bacillati</taxon>
        <taxon>Bacillota</taxon>
        <taxon>Bacilli</taxon>
        <taxon>Bacillales</taxon>
        <taxon>Bacillaceae</taxon>
        <taxon>Alkalicoccus</taxon>
    </lineage>
</organism>
<dbReference type="SUPFAM" id="SSF54637">
    <property type="entry name" value="Thioesterase/thiol ester dehydrase-isomerase"/>
    <property type="match status" value="1"/>
</dbReference>
<reference evidence="1 2" key="1">
    <citation type="submission" date="2018-03" db="EMBL/GenBank/DDBJ databases">
        <title>Bacillus urumqiensis sp. nov., a moderately haloalkaliphilic bacterium isolated from a salt lake.</title>
        <authorList>
            <person name="Zhao B."/>
            <person name="Liao Z."/>
        </authorList>
    </citation>
    <scope>NUCLEOTIDE SEQUENCE [LARGE SCALE GENOMIC DNA]</scope>
    <source>
        <strain evidence="1 2">BZ-SZ-XJ18</strain>
    </source>
</reference>
<dbReference type="PANTHER" id="PTHR31793:SF24">
    <property type="entry name" value="LONG-CHAIN ACYL-COA THIOESTERASE FADM"/>
    <property type="match status" value="1"/>
</dbReference>
<dbReference type="PANTHER" id="PTHR31793">
    <property type="entry name" value="4-HYDROXYBENZOYL-COA THIOESTERASE FAMILY MEMBER"/>
    <property type="match status" value="1"/>
</dbReference>
<name>A0A2P6MFA8_ALKUR</name>
<evidence type="ECO:0000313" key="2">
    <source>
        <dbReference type="Proteomes" id="UP000243650"/>
    </source>
</evidence>
<dbReference type="EMBL" id="PVNS01000011">
    <property type="protein sequence ID" value="PRO64937.1"/>
    <property type="molecule type" value="Genomic_DNA"/>
</dbReference>
<dbReference type="OrthoDB" id="9799036at2"/>
<protein>
    <submittedName>
        <fullName evidence="1">Uncharacterized protein</fullName>
    </submittedName>
</protein>
<dbReference type="GO" id="GO:0047617">
    <property type="term" value="F:fatty acyl-CoA hydrolase activity"/>
    <property type="evidence" value="ECO:0007669"/>
    <property type="project" value="TreeGrafter"/>
</dbReference>
<proteinExistence type="predicted"/>
<dbReference type="Pfam" id="PF13279">
    <property type="entry name" value="4HBT_2"/>
    <property type="match status" value="1"/>
</dbReference>
<accession>A0A2P6MFA8</accession>